<reference evidence="1 2" key="1">
    <citation type="submission" date="2016-10" db="EMBL/GenBank/DDBJ databases">
        <authorList>
            <person name="de Groot N.N."/>
        </authorList>
    </citation>
    <scope>NUCLEOTIDE SEQUENCE [LARGE SCALE GENOMIC DNA]</scope>
    <source>
        <strain evidence="1 2">CGMCC 4.5506</strain>
    </source>
</reference>
<protein>
    <submittedName>
        <fullName evidence="1">Uncharacterized protein</fullName>
    </submittedName>
</protein>
<keyword evidence="2" id="KW-1185">Reference proteome</keyword>
<sequence length="71" mass="7813">MTTATTKRPETATGEIVSQIVRLECGHECCYRIPQPLADSGFARVGVAWRCATCDPSGETKRRIADVNKCR</sequence>
<dbReference type="Proteomes" id="UP000199494">
    <property type="component" value="Unassembled WGS sequence"/>
</dbReference>
<proteinExistence type="predicted"/>
<organism evidence="1 2">
    <name type="scientific">Prauserella marina</name>
    <dbReference type="NCBI Taxonomy" id="530584"/>
    <lineage>
        <taxon>Bacteria</taxon>
        <taxon>Bacillati</taxon>
        <taxon>Actinomycetota</taxon>
        <taxon>Actinomycetes</taxon>
        <taxon>Pseudonocardiales</taxon>
        <taxon>Pseudonocardiaceae</taxon>
        <taxon>Prauserella</taxon>
    </lineage>
</organism>
<evidence type="ECO:0000313" key="2">
    <source>
        <dbReference type="Proteomes" id="UP000199494"/>
    </source>
</evidence>
<dbReference type="AlphaFoldDB" id="A0A1G6W554"/>
<dbReference type="STRING" id="530584.SAMN05421630_110184"/>
<accession>A0A1G6W554</accession>
<evidence type="ECO:0000313" key="1">
    <source>
        <dbReference type="EMBL" id="SDD60823.1"/>
    </source>
</evidence>
<gene>
    <name evidence="1" type="ORF">SAMN05421630_110184</name>
</gene>
<name>A0A1G6W554_9PSEU</name>
<dbReference type="EMBL" id="FMZE01000010">
    <property type="protein sequence ID" value="SDD60823.1"/>
    <property type="molecule type" value="Genomic_DNA"/>
</dbReference>